<dbReference type="PANTHER" id="PTHR48090">
    <property type="entry name" value="UNDECAPRENYL-PHOSPHATE 4-DEOXY-4-FORMAMIDO-L-ARABINOSE TRANSFERASE-RELATED"/>
    <property type="match status" value="1"/>
</dbReference>
<organism evidence="2 3">
    <name type="scientific">Paenibacillus validus</name>
    <dbReference type="NCBI Taxonomy" id="44253"/>
    <lineage>
        <taxon>Bacteria</taxon>
        <taxon>Bacillati</taxon>
        <taxon>Bacillota</taxon>
        <taxon>Bacilli</taxon>
        <taxon>Bacillales</taxon>
        <taxon>Paenibacillaceae</taxon>
        <taxon>Paenibacillus</taxon>
    </lineage>
</organism>
<dbReference type="AlphaFoldDB" id="A0A7X2ZA12"/>
<accession>A0A7X2ZA12</accession>
<reference evidence="2 3" key="1">
    <citation type="submission" date="2019-11" db="EMBL/GenBank/DDBJ databases">
        <title>Draft genome sequences of five Paenibacillus species of dairy origin.</title>
        <authorList>
            <person name="Olajide A.M."/>
            <person name="Chen S."/>
            <person name="Lapointe G."/>
        </authorList>
    </citation>
    <scope>NUCLEOTIDE SEQUENCE [LARGE SCALE GENOMIC DNA]</scope>
    <source>
        <strain evidence="2 3">2CS3</strain>
    </source>
</reference>
<dbReference type="EMBL" id="WNZX01000007">
    <property type="protein sequence ID" value="MUG71016.1"/>
    <property type="molecule type" value="Genomic_DNA"/>
</dbReference>
<dbReference type="Proteomes" id="UP000450917">
    <property type="component" value="Unassembled WGS sequence"/>
</dbReference>
<proteinExistence type="predicted"/>
<dbReference type="PANTHER" id="PTHR48090:SF7">
    <property type="entry name" value="RFBJ PROTEIN"/>
    <property type="match status" value="1"/>
</dbReference>
<gene>
    <name evidence="2" type="ORF">GNP93_10020</name>
</gene>
<evidence type="ECO:0000313" key="2">
    <source>
        <dbReference type="EMBL" id="MUG71016.1"/>
    </source>
</evidence>
<dbReference type="InterPro" id="IPR001173">
    <property type="entry name" value="Glyco_trans_2-like"/>
</dbReference>
<sequence length="368" mass="41357">MKIIPKKAAVKKERPLRIPVAEKSVNSRKKTAWDKGAYAAGCRSVGWFWPKSTDGEPPENIQWERRINVRWAKWFGKHAFRRVPQLSYPLACRRFIRGFCETANIDISSDLLLPTTKSVCCVLTVKNEAATLQAQLNELRRLPFEEIIVVVNGSTDNSYEVARNHPVQATVVHFDSALGYDVGRAVGARMSHSDMILFLDGDMTIRVDLLLPFIYEIEKGADVVLNPISSLLPTFERRDSVSNIKQFLNICLGRRDLHADSLTAVPHALSRRAIEKLGTSVLAVPPVAQERAVRLGLSVVRSPVTVDVITRNRLRKQNVGLGNRVEHLILGDHLEALHELMGNFGPRLHFPDSMRQRHLIEEGADESV</sequence>
<keyword evidence="2" id="KW-0808">Transferase</keyword>
<feature type="domain" description="Glycosyltransferase 2-like" evidence="1">
    <location>
        <begin position="121"/>
        <end position="225"/>
    </location>
</feature>
<dbReference type="InterPro" id="IPR029044">
    <property type="entry name" value="Nucleotide-diphossugar_trans"/>
</dbReference>
<evidence type="ECO:0000259" key="1">
    <source>
        <dbReference type="Pfam" id="PF00535"/>
    </source>
</evidence>
<dbReference type="Pfam" id="PF00535">
    <property type="entry name" value="Glycos_transf_2"/>
    <property type="match status" value="1"/>
</dbReference>
<dbReference type="GO" id="GO:0016740">
    <property type="term" value="F:transferase activity"/>
    <property type="evidence" value="ECO:0007669"/>
    <property type="project" value="UniProtKB-KW"/>
</dbReference>
<name>A0A7X2ZA12_9BACL</name>
<dbReference type="Gene3D" id="3.90.550.10">
    <property type="entry name" value="Spore Coat Polysaccharide Biosynthesis Protein SpsA, Chain A"/>
    <property type="match status" value="1"/>
</dbReference>
<dbReference type="SUPFAM" id="SSF53448">
    <property type="entry name" value="Nucleotide-diphospho-sugar transferases"/>
    <property type="match status" value="1"/>
</dbReference>
<dbReference type="InterPro" id="IPR050256">
    <property type="entry name" value="Glycosyltransferase_2"/>
</dbReference>
<evidence type="ECO:0000313" key="3">
    <source>
        <dbReference type="Proteomes" id="UP000450917"/>
    </source>
</evidence>
<protein>
    <submittedName>
        <fullName evidence="2">Glycosyltransferase</fullName>
    </submittedName>
</protein>
<dbReference type="RefSeq" id="WP_155614589.1">
    <property type="nucleotide sequence ID" value="NZ_WNZX01000007.1"/>
</dbReference>
<comment type="caution">
    <text evidence="2">The sequence shown here is derived from an EMBL/GenBank/DDBJ whole genome shotgun (WGS) entry which is preliminary data.</text>
</comment>
<keyword evidence="3" id="KW-1185">Reference proteome</keyword>